<evidence type="ECO:0000313" key="2">
    <source>
        <dbReference type="EMBL" id="SKA13505.1"/>
    </source>
</evidence>
<sequence length="287" mass="33704">MGKFRDWLSSNMIFRNILADFGTRSAYTGEAGGFIPYFQYRIGPYQRDYYLYFPKEPFTIRYHNEVFNKLFEYAGDDIFKYLDFHFEAFPEKSAFILFLDRQLTERLKKSYSKERQIKLESAADWVAEKKLVLKELAEVSREAISRDLQLVIDSKAAGETDEAEKRLDNLTNKLEQKFADAIERLENSKALLPSAKINLNNQNHLDKLVQLFYLIQNLQNPNNRTEQLFSGFNNIDLATILRLHFREFADKKPNTVEKNAKASIDKLRPNDPKVQKLTLAMEEFFYS</sequence>
<dbReference type="RefSeq" id="WP_143312911.1">
    <property type="nucleotide sequence ID" value="NZ_FUWZ01000002.1"/>
</dbReference>
<dbReference type="EMBL" id="FUWZ01000002">
    <property type="protein sequence ID" value="SKA13505.1"/>
    <property type="molecule type" value="Genomic_DNA"/>
</dbReference>
<accession>A0A1T4RC17</accession>
<protein>
    <submittedName>
        <fullName evidence="2">Uncharacterized protein</fullName>
    </submittedName>
</protein>
<dbReference type="OrthoDB" id="639366at2"/>
<feature type="coiled-coil region" evidence="1">
    <location>
        <begin position="160"/>
        <end position="191"/>
    </location>
</feature>
<organism evidence="2 3">
    <name type="scientific">Chitinophaga eiseniae</name>
    <dbReference type="NCBI Taxonomy" id="634771"/>
    <lineage>
        <taxon>Bacteria</taxon>
        <taxon>Pseudomonadati</taxon>
        <taxon>Bacteroidota</taxon>
        <taxon>Chitinophagia</taxon>
        <taxon>Chitinophagales</taxon>
        <taxon>Chitinophagaceae</taxon>
        <taxon>Chitinophaga</taxon>
    </lineage>
</organism>
<dbReference type="Proteomes" id="UP000190367">
    <property type="component" value="Unassembled WGS sequence"/>
</dbReference>
<reference evidence="3" key="1">
    <citation type="submission" date="2017-02" db="EMBL/GenBank/DDBJ databases">
        <authorList>
            <person name="Varghese N."/>
            <person name="Submissions S."/>
        </authorList>
    </citation>
    <scope>NUCLEOTIDE SEQUENCE [LARGE SCALE GENOMIC DNA]</scope>
    <source>
        <strain evidence="3">DSM 22224</strain>
    </source>
</reference>
<evidence type="ECO:0000256" key="1">
    <source>
        <dbReference type="SAM" id="Coils"/>
    </source>
</evidence>
<proteinExistence type="predicted"/>
<name>A0A1T4RC17_9BACT</name>
<gene>
    <name evidence="2" type="ORF">SAMN04488128_1021017</name>
</gene>
<keyword evidence="1" id="KW-0175">Coiled coil</keyword>
<keyword evidence="3" id="KW-1185">Reference proteome</keyword>
<evidence type="ECO:0000313" key="3">
    <source>
        <dbReference type="Proteomes" id="UP000190367"/>
    </source>
</evidence>
<dbReference type="STRING" id="634771.SAMN04488128_1021017"/>
<dbReference type="AlphaFoldDB" id="A0A1T4RC17"/>